<name>A0A6P2X9E3_BURL3</name>
<evidence type="ECO:0000313" key="1">
    <source>
        <dbReference type="EMBL" id="VWD05884.1"/>
    </source>
</evidence>
<accession>A0A6P2X9E3</accession>
<reference evidence="1 2" key="1">
    <citation type="submission" date="2019-09" db="EMBL/GenBank/DDBJ databases">
        <authorList>
            <person name="Depoorter E."/>
        </authorList>
    </citation>
    <scope>NUCLEOTIDE SEQUENCE [LARGE SCALE GENOMIC DNA]</scope>
    <source>
        <strain evidence="1">R-39750</strain>
    </source>
</reference>
<evidence type="ECO:0000313" key="2">
    <source>
        <dbReference type="Proteomes" id="UP000494110"/>
    </source>
</evidence>
<dbReference type="SUPFAM" id="SSF48613">
    <property type="entry name" value="Heme oxygenase-like"/>
    <property type="match status" value="1"/>
</dbReference>
<sequence length="253" mass="29202">MLNQSRRNELRAEIDNRLDGYIDRIYAEIPYATHQRDAAHIDLEYYKRHSIETPIRIKLKRTIDSLVIHYFTKTNPRAAKEWAKYTDDEMLHGHMFAKDIERLWGLSFEEVMAHQPLFATQLLNGYFYFHLEYEGPMAAIASAYFLEYVTAKTQPVWLDNLERALGKEAVTGARAHVAVDLNEDHDGFVWDTLMHTVRTEDDVARLKQHIENIYGLFCAYLEEVYQTTVGRNDGPPAASVSRAAIRHALDAAA</sequence>
<gene>
    <name evidence="1" type="ORF">BLA39750_02885</name>
</gene>
<dbReference type="EMBL" id="CABVQN010000012">
    <property type="protein sequence ID" value="VWD05884.1"/>
    <property type="molecule type" value="Genomic_DNA"/>
</dbReference>
<dbReference type="RefSeq" id="WP_175012774.1">
    <property type="nucleotide sequence ID" value="NZ_CABVQN010000012.1"/>
</dbReference>
<evidence type="ECO:0008006" key="3">
    <source>
        <dbReference type="Google" id="ProtNLM"/>
    </source>
</evidence>
<proteinExistence type="predicted"/>
<dbReference type="Gene3D" id="1.20.910.10">
    <property type="entry name" value="Heme oxygenase-like"/>
    <property type="match status" value="1"/>
</dbReference>
<dbReference type="InterPro" id="IPR016084">
    <property type="entry name" value="Haem_Oase-like_multi-hlx"/>
</dbReference>
<dbReference type="AlphaFoldDB" id="A0A6P2X9E3"/>
<dbReference type="Proteomes" id="UP000494110">
    <property type="component" value="Unassembled WGS sequence"/>
</dbReference>
<organism evidence="1 2">
    <name type="scientific">Burkholderia lata (strain ATCC 17760 / DSM 23089 / LMG 22485 / NCIMB 9086 / R18194 / 383)</name>
    <dbReference type="NCBI Taxonomy" id="482957"/>
    <lineage>
        <taxon>Bacteria</taxon>
        <taxon>Pseudomonadati</taxon>
        <taxon>Pseudomonadota</taxon>
        <taxon>Betaproteobacteria</taxon>
        <taxon>Burkholderiales</taxon>
        <taxon>Burkholderiaceae</taxon>
        <taxon>Burkholderia</taxon>
        <taxon>Burkholderia cepacia complex</taxon>
    </lineage>
</organism>
<protein>
    <recommendedName>
        <fullName evidence="3">Iron-containing redox enzyme family protein</fullName>
    </recommendedName>
</protein>